<accession>A0ABD2C105</accession>
<dbReference type="AlphaFoldDB" id="A0ABD2C105"/>
<organism evidence="1 2">
    <name type="scientific">Vespula maculifrons</name>
    <name type="common">Eastern yellow jacket</name>
    <name type="synonym">Wasp</name>
    <dbReference type="NCBI Taxonomy" id="7453"/>
    <lineage>
        <taxon>Eukaryota</taxon>
        <taxon>Metazoa</taxon>
        <taxon>Ecdysozoa</taxon>
        <taxon>Arthropoda</taxon>
        <taxon>Hexapoda</taxon>
        <taxon>Insecta</taxon>
        <taxon>Pterygota</taxon>
        <taxon>Neoptera</taxon>
        <taxon>Endopterygota</taxon>
        <taxon>Hymenoptera</taxon>
        <taxon>Apocrita</taxon>
        <taxon>Aculeata</taxon>
        <taxon>Vespoidea</taxon>
        <taxon>Vespidae</taxon>
        <taxon>Vespinae</taxon>
        <taxon>Vespula</taxon>
    </lineage>
</organism>
<dbReference type="EMBL" id="JAYRBN010000063">
    <property type="protein sequence ID" value="KAL2738690.1"/>
    <property type="molecule type" value="Genomic_DNA"/>
</dbReference>
<name>A0ABD2C105_VESMC</name>
<reference evidence="1 2" key="1">
    <citation type="journal article" date="2024" name="Ann. Entomol. Soc. Am.">
        <title>Genomic analyses of the southern and eastern yellowjacket wasps (Hymenoptera: Vespidae) reveal evolutionary signatures of social life.</title>
        <authorList>
            <person name="Catto M.A."/>
            <person name="Caine P.B."/>
            <person name="Orr S.E."/>
            <person name="Hunt B.G."/>
            <person name="Goodisman M.A.D."/>
        </authorList>
    </citation>
    <scope>NUCLEOTIDE SEQUENCE [LARGE SCALE GENOMIC DNA]</scope>
    <source>
        <strain evidence="1">232</strain>
        <tissue evidence="1">Head and thorax</tissue>
    </source>
</reference>
<comment type="caution">
    <text evidence="1">The sequence shown here is derived from an EMBL/GenBank/DDBJ whole genome shotgun (WGS) entry which is preliminary data.</text>
</comment>
<evidence type="ECO:0000313" key="2">
    <source>
        <dbReference type="Proteomes" id="UP001607303"/>
    </source>
</evidence>
<dbReference type="Proteomes" id="UP001607303">
    <property type="component" value="Unassembled WGS sequence"/>
</dbReference>
<evidence type="ECO:0000313" key="1">
    <source>
        <dbReference type="EMBL" id="KAL2738690.1"/>
    </source>
</evidence>
<proteinExistence type="predicted"/>
<protein>
    <submittedName>
        <fullName evidence="1">Uncharacterized protein</fullName>
    </submittedName>
</protein>
<keyword evidence="2" id="KW-1185">Reference proteome</keyword>
<gene>
    <name evidence="1" type="ORF">V1477_012049</name>
</gene>
<sequence length="85" mass="10008">MYLDYNHSWFNPITKAKLSGGRYRGNVSRDVTVVSYYREIDEPRADRAHPNFCALHDRPYDFLNSQAITDLERLMPYRLPIAVMV</sequence>